<keyword evidence="2 4" id="KW-0807">Transducer</keyword>
<dbReference type="Pfam" id="PF08376">
    <property type="entry name" value="NIT"/>
    <property type="match status" value="1"/>
</dbReference>
<evidence type="ECO:0000256" key="2">
    <source>
        <dbReference type="ARBA" id="ARBA00023224"/>
    </source>
</evidence>
<reference evidence="8 9" key="1">
    <citation type="submission" date="2020-12" db="EMBL/GenBank/DDBJ databases">
        <title>Novel Thalassolituus-related marine hydrocarbonoclastic bacteria mediated algae-derived hydrocarbons mineralization in twilight zone of the northern South China Sea.</title>
        <authorList>
            <person name="Dong C."/>
        </authorList>
    </citation>
    <scope>NUCLEOTIDE SEQUENCE [LARGE SCALE GENOMIC DNA]</scope>
    <source>
        <strain evidence="8 9">IMCC1826</strain>
    </source>
</reference>
<dbReference type="InterPro" id="IPR013587">
    <property type="entry name" value="Nitrate/nitrite_sensing"/>
</dbReference>
<dbReference type="PROSITE" id="PS50111">
    <property type="entry name" value="CHEMOTAXIS_TRANSDUC_2"/>
    <property type="match status" value="1"/>
</dbReference>
<keyword evidence="9" id="KW-1185">Reference proteome</keyword>
<dbReference type="Proteomes" id="UP000714380">
    <property type="component" value="Unassembled WGS sequence"/>
</dbReference>
<dbReference type="InterPro" id="IPR004089">
    <property type="entry name" value="MCPsignal_dom"/>
</dbReference>
<name>A0ABS7ZQ35_9GAMM</name>
<keyword evidence="5" id="KW-1133">Transmembrane helix</keyword>
<proteinExistence type="inferred from homology"/>
<evidence type="ECO:0000256" key="1">
    <source>
        <dbReference type="ARBA" id="ARBA00004370"/>
    </source>
</evidence>
<dbReference type="RefSeq" id="WP_225674230.1">
    <property type="nucleotide sequence ID" value="NZ_JAEDAH010000044.1"/>
</dbReference>
<protein>
    <submittedName>
        <fullName evidence="8">Methyl-accepting chemotaxis protein</fullName>
    </submittedName>
</protein>
<dbReference type="SMART" id="SM00283">
    <property type="entry name" value="MA"/>
    <property type="match status" value="1"/>
</dbReference>
<keyword evidence="5" id="KW-0812">Transmembrane</keyword>
<comment type="subcellular location">
    <subcellularLocation>
        <location evidence="1">Membrane</location>
    </subcellularLocation>
</comment>
<accession>A0ABS7ZQ35</accession>
<evidence type="ECO:0000259" key="7">
    <source>
        <dbReference type="PROSITE" id="PS50885"/>
    </source>
</evidence>
<dbReference type="SUPFAM" id="SSF58104">
    <property type="entry name" value="Methyl-accepting chemotaxis protein (MCP) signaling domain"/>
    <property type="match status" value="1"/>
</dbReference>
<feature type="domain" description="Methyl-accepting transducer" evidence="6">
    <location>
        <begin position="415"/>
        <end position="626"/>
    </location>
</feature>
<gene>
    <name evidence="8" type="ORF">I9W95_09475</name>
</gene>
<dbReference type="PRINTS" id="PR00260">
    <property type="entry name" value="CHEMTRNSDUCR"/>
</dbReference>
<dbReference type="InterPro" id="IPR004090">
    <property type="entry name" value="Chemotax_Me-accpt_rcpt"/>
</dbReference>
<dbReference type="CDD" id="cd11386">
    <property type="entry name" value="MCP_signal"/>
    <property type="match status" value="1"/>
</dbReference>
<keyword evidence="5" id="KW-0472">Membrane</keyword>
<evidence type="ECO:0000259" key="6">
    <source>
        <dbReference type="PROSITE" id="PS50111"/>
    </source>
</evidence>
<evidence type="ECO:0000313" key="9">
    <source>
        <dbReference type="Proteomes" id="UP000714380"/>
    </source>
</evidence>
<comment type="caution">
    <text evidence="8">The sequence shown here is derived from an EMBL/GenBank/DDBJ whole genome shotgun (WGS) entry which is preliminary data.</text>
</comment>
<evidence type="ECO:0000256" key="5">
    <source>
        <dbReference type="SAM" id="Phobius"/>
    </source>
</evidence>
<dbReference type="PROSITE" id="PS50885">
    <property type="entry name" value="HAMP"/>
    <property type="match status" value="1"/>
</dbReference>
<dbReference type="Gene3D" id="1.10.287.950">
    <property type="entry name" value="Methyl-accepting chemotaxis protein"/>
    <property type="match status" value="1"/>
</dbReference>
<evidence type="ECO:0000256" key="4">
    <source>
        <dbReference type="PROSITE-ProRule" id="PRU00284"/>
    </source>
</evidence>
<comment type="similarity">
    <text evidence="3">Belongs to the methyl-accepting chemotaxis (MCP) protein family.</text>
</comment>
<sequence>MAILNSMGIRQKLLLLIVPPILLALVLEGQRLSQLISGKKELQDVQILVEFTSLNSALAHELQKERGMSAGFLGSGGKKFADRLPQQRQQADQFRQQWSRAVKETTELSRYAKVAAGNEEIARRLQQLDSIRQQVSSQQAKLADVLAFYTGTIDYLLAVPAVATYYTQNGNAIRRLQAYYSFLQAKEKSGIERAVLSNVFARDEMPAALRSRFVSLITAQNEHFRTFSRLAEPAVLQAYESFLQSDAVREVSRLRTVAESADSGFGVDSALWFKAATERIDGLKALEDTQDKALRGYVDDELSQMSGEIWFSASIALAIFAATLLLVSHVSLCIYRQIRDLRVGLMAAAHDLKLGRKVKITLGDELGEAANAANLMMSNISDMVTQIRRIGDQLGLISIQNHVTISLSSKGMVLQQDETAKVVTAVGQQEIATGEIASSMQKVADQTESAARVSSDSGQAVQRSARMIAQLDEQMMQVADVIRDLHNSSDAIGGVLSVIKNIAEQTNLLALNAAIEAARAGEQGRGFAVVADEVRTLAQKTQDSTSEIESIIGRFQQESRKAFEAVESSQKSVEETVSLANGLTTELGHIEEAVSVIRDMTDQVAAAAEEHVATNKEVSGSIRSIYKIAEHTVATANFMTKTAREQRELARALQDLTSRFDTSD</sequence>
<dbReference type="Pfam" id="PF00015">
    <property type="entry name" value="MCPsignal"/>
    <property type="match status" value="1"/>
</dbReference>
<organism evidence="8 9">
    <name type="scientific">Thalassolituus marinus</name>
    <dbReference type="NCBI Taxonomy" id="671053"/>
    <lineage>
        <taxon>Bacteria</taxon>
        <taxon>Pseudomonadati</taxon>
        <taxon>Pseudomonadota</taxon>
        <taxon>Gammaproteobacteria</taxon>
        <taxon>Oceanospirillales</taxon>
        <taxon>Oceanospirillaceae</taxon>
        <taxon>Thalassolituus</taxon>
    </lineage>
</organism>
<dbReference type="PANTHER" id="PTHR32089">
    <property type="entry name" value="METHYL-ACCEPTING CHEMOTAXIS PROTEIN MCPB"/>
    <property type="match status" value="1"/>
</dbReference>
<feature type="domain" description="HAMP" evidence="7">
    <location>
        <begin position="336"/>
        <end position="385"/>
    </location>
</feature>
<dbReference type="EMBL" id="JAEDAH010000044">
    <property type="protein sequence ID" value="MCA6063836.1"/>
    <property type="molecule type" value="Genomic_DNA"/>
</dbReference>
<feature type="transmembrane region" description="Helical" evidence="5">
    <location>
        <begin position="309"/>
        <end position="335"/>
    </location>
</feature>
<evidence type="ECO:0000313" key="8">
    <source>
        <dbReference type="EMBL" id="MCA6063836.1"/>
    </source>
</evidence>
<evidence type="ECO:0000256" key="3">
    <source>
        <dbReference type="ARBA" id="ARBA00029447"/>
    </source>
</evidence>
<dbReference type="PANTHER" id="PTHR32089:SF112">
    <property type="entry name" value="LYSOZYME-LIKE PROTEIN-RELATED"/>
    <property type="match status" value="1"/>
</dbReference>
<dbReference type="InterPro" id="IPR003660">
    <property type="entry name" value="HAMP_dom"/>
</dbReference>